<dbReference type="AlphaFoldDB" id="A0A7L1XPB9"/>
<name>A0A7L1XPB9_9AVES</name>
<keyword evidence="4" id="KW-1185">Reference proteome</keyword>
<feature type="compositionally biased region" description="Acidic residues" evidence="1">
    <location>
        <begin position="655"/>
        <end position="664"/>
    </location>
</feature>
<organism evidence="3 4">
    <name type="scientific">Thinocorus orbignyianus</name>
    <dbReference type="NCBI Taxonomy" id="161742"/>
    <lineage>
        <taxon>Eukaryota</taxon>
        <taxon>Metazoa</taxon>
        <taxon>Chordata</taxon>
        <taxon>Craniata</taxon>
        <taxon>Vertebrata</taxon>
        <taxon>Euteleostomi</taxon>
        <taxon>Archelosauria</taxon>
        <taxon>Archosauria</taxon>
        <taxon>Dinosauria</taxon>
        <taxon>Saurischia</taxon>
        <taxon>Theropoda</taxon>
        <taxon>Coelurosauria</taxon>
        <taxon>Aves</taxon>
        <taxon>Neognathae</taxon>
        <taxon>Neoaves</taxon>
        <taxon>Aequornithes</taxon>
        <taxon>Ciconiiformes</taxon>
        <taxon>Thinocoridae</taxon>
        <taxon>Thinocorus</taxon>
    </lineage>
</organism>
<proteinExistence type="predicted"/>
<feature type="region of interest" description="Disordered" evidence="1">
    <location>
        <begin position="549"/>
        <end position="613"/>
    </location>
</feature>
<evidence type="ECO:0000313" key="3">
    <source>
        <dbReference type="EMBL" id="NXP10879.1"/>
    </source>
</evidence>
<dbReference type="SUPFAM" id="SSF49265">
    <property type="entry name" value="Fibronectin type III"/>
    <property type="match status" value="1"/>
</dbReference>
<dbReference type="SMART" id="SM00060">
    <property type="entry name" value="FN3"/>
    <property type="match status" value="1"/>
</dbReference>
<feature type="compositionally biased region" description="Polar residues" evidence="1">
    <location>
        <begin position="553"/>
        <end position="563"/>
    </location>
</feature>
<protein>
    <submittedName>
        <fullName evidence="3">I12R1 protein</fullName>
    </submittedName>
</protein>
<gene>
    <name evidence="3" type="primary">Il12rb1</name>
    <name evidence="3" type="ORF">THIORB_R01093</name>
</gene>
<dbReference type="EMBL" id="VXBW01005450">
    <property type="protein sequence ID" value="NXP10879.1"/>
    <property type="molecule type" value="Genomic_DNA"/>
</dbReference>
<feature type="region of interest" description="Disordered" evidence="1">
    <location>
        <begin position="634"/>
        <end position="670"/>
    </location>
</feature>
<dbReference type="PROSITE" id="PS50853">
    <property type="entry name" value="FN3"/>
    <property type="match status" value="1"/>
</dbReference>
<evidence type="ECO:0000259" key="2">
    <source>
        <dbReference type="PROSITE" id="PS50853"/>
    </source>
</evidence>
<evidence type="ECO:0000313" key="4">
    <source>
        <dbReference type="Proteomes" id="UP000565698"/>
    </source>
</evidence>
<dbReference type="Gene3D" id="2.60.40.10">
    <property type="entry name" value="Immunoglobulins"/>
    <property type="match status" value="1"/>
</dbReference>
<feature type="non-terminal residue" evidence="3">
    <location>
        <position position="702"/>
    </location>
</feature>
<dbReference type="CDD" id="cd00063">
    <property type="entry name" value="FN3"/>
    <property type="match status" value="1"/>
</dbReference>
<evidence type="ECO:0000256" key="1">
    <source>
        <dbReference type="SAM" id="MobiDB-lite"/>
    </source>
</evidence>
<dbReference type="InterPro" id="IPR003961">
    <property type="entry name" value="FN3_dom"/>
</dbReference>
<accession>A0A7L1XPB9</accession>
<dbReference type="Proteomes" id="UP000565698">
    <property type="component" value="Unassembled WGS sequence"/>
</dbReference>
<dbReference type="InterPro" id="IPR013783">
    <property type="entry name" value="Ig-like_fold"/>
</dbReference>
<dbReference type="InterPro" id="IPR036116">
    <property type="entry name" value="FN3_sf"/>
</dbReference>
<comment type="caution">
    <text evidence="3">The sequence shown here is derived from an EMBL/GenBank/DDBJ whole genome shotgun (WGS) entry which is preliminary data.</text>
</comment>
<dbReference type="Pfam" id="PF00041">
    <property type="entry name" value="fn3"/>
    <property type="match status" value="1"/>
</dbReference>
<dbReference type="OrthoDB" id="8945484at2759"/>
<feature type="non-terminal residue" evidence="3">
    <location>
        <position position="1"/>
    </location>
</feature>
<feature type="domain" description="Fibronectin type-III" evidence="2">
    <location>
        <begin position="413"/>
        <end position="507"/>
    </location>
</feature>
<reference evidence="3 4" key="1">
    <citation type="submission" date="2019-09" db="EMBL/GenBank/DDBJ databases">
        <title>Bird 10,000 Genomes (B10K) Project - Family phase.</title>
        <authorList>
            <person name="Zhang G."/>
        </authorList>
    </citation>
    <scope>NUCLEOTIDE SEQUENCE [LARGE SCALE GENOMIC DNA]</scope>
    <source>
        <strain evidence="3">B10K-DU-002-47</strain>
        <tissue evidence="3">Muscle</tissue>
    </source>
</reference>
<sequence>YAKRRQCQHFEAGTRTSYNLNHRHVYVLTNATIWVEARWGGHLHRTPNLTLCLNEAGKHPWGLEWAPAPLPTTTTPPCCVTVKPDAPTTGMPFTKTGGHLGLRVPWPPCHRGDQPPQREARFRRVGDSNWRQVKTSFAGVLDARSIKAARGADGTFEVQLRHKLPYWSSYWSNWSSSIFIPEEILTSPVLSYQLGKLGRDGQRVLKLGWQVWWHPWVSSRCLHHHFTPFSFPQRAPEEQGNITYTLQAHMLACSCTGLDEEDTVVLGTEVTTHNLTISGAEYEILLMATNAAGPGPAGKIHVPAEQHADLGFEDISVAGSSVVARWEAPSPGSFYCFEQQPLLVETSGRGVCIQRDFPAKSIHMERGKPECPILAPGVLERPECYRLAVHGWTLARGWATFALQHHHASNESLAVPIHVNASARDATVTLQWSPSPRAACPGVLVKYLICHTTKGDNVTYAQADATASHFTLQNLRPGTAYGVGVWEVTTESRGMCSISHHFQTKPLGAVWKSNLTYLGILFALPATAIAYQLSKKRARRLLFPPLPKPMGTKATQFSTSDMKQGQPRPALVEPSERFSPAELLVTEPDPGKEGTDIPNGDATPQPSPVAKEPVLVCPSGYEKELTFTYRRQEVLSPVGSPLPGRTSCSGHPPGEEEEEEEEEEGRLGPCQPLVPIALLFSDKPIIIRDEEGWDPSPEKLGL</sequence>